<dbReference type="EMBL" id="GDHC01020218">
    <property type="protein sequence ID" value="JAP98410.1"/>
    <property type="molecule type" value="Transcribed_RNA"/>
</dbReference>
<name>A0A0A9WSS0_LYGHE</name>
<reference evidence="2" key="3">
    <citation type="journal article" date="2016" name="Gigascience">
        <title>De novo construction of an expanded transcriptome assembly for the western tarnished plant bug, Lygus hesperus.</title>
        <authorList>
            <person name="Tassone E.E."/>
            <person name="Geib S.M."/>
            <person name="Hall B."/>
            <person name="Fabrick J.A."/>
            <person name="Brent C.S."/>
            <person name="Hull J.J."/>
        </authorList>
    </citation>
    <scope>NUCLEOTIDE SEQUENCE</scope>
</reference>
<evidence type="ECO:0000313" key="1">
    <source>
        <dbReference type="EMBL" id="JAG07895.1"/>
    </source>
</evidence>
<evidence type="ECO:0000313" key="2">
    <source>
        <dbReference type="EMBL" id="JAP98410.1"/>
    </source>
</evidence>
<dbReference type="AlphaFoldDB" id="A0A0A9WSS0"/>
<gene>
    <name evidence="1" type="ORF">CM83_51689</name>
    <name evidence="2" type="ORF">g.84374</name>
</gene>
<accession>A0A0A9WSS0</accession>
<reference evidence="1" key="2">
    <citation type="submission" date="2014-07" db="EMBL/GenBank/DDBJ databases">
        <authorList>
            <person name="Hull J."/>
        </authorList>
    </citation>
    <scope>NUCLEOTIDE SEQUENCE</scope>
</reference>
<organism evidence="1">
    <name type="scientific">Lygus hesperus</name>
    <name type="common">Western plant bug</name>
    <dbReference type="NCBI Taxonomy" id="30085"/>
    <lineage>
        <taxon>Eukaryota</taxon>
        <taxon>Metazoa</taxon>
        <taxon>Ecdysozoa</taxon>
        <taxon>Arthropoda</taxon>
        <taxon>Hexapoda</taxon>
        <taxon>Insecta</taxon>
        <taxon>Pterygota</taxon>
        <taxon>Neoptera</taxon>
        <taxon>Paraneoptera</taxon>
        <taxon>Hemiptera</taxon>
        <taxon>Heteroptera</taxon>
        <taxon>Panheteroptera</taxon>
        <taxon>Cimicomorpha</taxon>
        <taxon>Miridae</taxon>
        <taxon>Mirini</taxon>
        <taxon>Lygus</taxon>
    </lineage>
</organism>
<proteinExistence type="predicted"/>
<protein>
    <submittedName>
        <fullName evidence="1">Uncharacterized protein</fullName>
    </submittedName>
</protein>
<reference evidence="1" key="1">
    <citation type="journal article" date="2014" name="PLoS ONE">
        <title>Transcriptome-Based Identification of ABC Transporters in the Western Tarnished Plant Bug Lygus hesperus.</title>
        <authorList>
            <person name="Hull J.J."/>
            <person name="Chaney K."/>
            <person name="Geib S.M."/>
            <person name="Fabrick J.A."/>
            <person name="Brent C.S."/>
            <person name="Walsh D."/>
            <person name="Lavine L.C."/>
        </authorList>
    </citation>
    <scope>NUCLEOTIDE SEQUENCE</scope>
</reference>
<dbReference type="EMBL" id="GBHO01035709">
    <property type="protein sequence ID" value="JAG07895.1"/>
    <property type="molecule type" value="Transcribed_RNA"/>
</dbReference>
<sequence>MLVKVAIERGEFQLQFHGNVILRAELAYPVRPENVPPEEYFEGTKLELEGVVNPKLITCTLDHEWEFVETPKFIRDRCIQVRLCAQSQRFESSAQILKHPHTDTVAQSCSTTHYCMVQTFFQLGIHNGGQT</sequence>